<protein>
    <submittedName>
        <fullName evidence="1">Uncharacterized protein</fullName>
    </submittedName>
</protein>
<dbReference type="AlphaFoldDB" id="A0A7G9FLH6"/>
<accession>A0A7G9FLH6</accession>
<name>A0A7G9FLH6_9FIRM</name>
<evidence type="ECO:0000313" key="2">
    <source>
        <dbReference type="Proteomes" id="UP000515819"/>
    </source>
</evidence>
<dbReference type="RefSeq" id="WP_227573534.1">
    <property type="nucleotide sequence ID" value="NZ_CP060632.1"/>
</dbReference>
<dbReference type="EMBL" id="CP060632">
    <property type="protein sequence ID" value="QNL99407.1"/>
    <property type="molecule type" value="Genomic_DNA"/>
</dbReference>
<dbReference type="KEGG" id="wcp:H9Q76_11935"/>
<evidence type="ECO:0000313" key="1">
    <source>
        <dbReference type="EMBL" id="QNL99407.1"/>
    </source>
</evidence>
<organism evidence="1 2">
    <name type="scientific">Wujia chipingensis</name>
    <dbReference type="NCBI Taxonomy" id="2763670"/>
    <lineage>
        <taxon>Bacteria</taxon>
        <taxon>Bacillati</taxon>
        <taxon>Bacillota</taxon>
        <taxon>Clostridia</taxon>
        <taxon>Lachnospirales</taxon>
        <taxon>Lachnospiraceae</taxon>
        <taxon>Wujia</taxon>
    </lineage>
</organism>
<keyword evidence="2" id="KW-1185">Reference proteome</keyword>
<reference evidence="1 2" key="1">
    <citation type="submission" date="2020-08" db="EMBL/GenBank/DDBJ databases">
        <authorList>
            <person name="Liu C."/>
            <person name="Sun Q."/>
        </authorList>
    </citation>
    <scope>NUCLEOTIDE SEQUENCE [LARGE SCALE GENOMIC DNA]</scope>
    <source>
        <strain evidence="1 2">NSJ-4</strain>
    </source>
</reference>
<sequence>MGIFDKLKRKSSSLTIEKIIATDYSQKYFDECKYIWKNYVPKSGQADNLQGELLREIEELRCEAQDDGNINWDEDHSYFCNFISKKLLEQSIFSNIEKEEITLIMSYIKECGMYAQKFNSGIIPENEVDIDKIAYTDNNLYDIICDKIGQLQKEHNLPIPYEKNDTIKR</sequence>
<dbReference type="Proteomes" id="UP000515819">
    <property type="component" value="Chromosome"/>
</dbReference>
<proteinExistence type="predicted"/>
<gene>
    <name evidence="1" type="ORF">H9Q76_11935</name>
</gene>